<protein>
    <submittedName>
        <fullName evidence="2">Bifunctional ribonuclease/(P)ppGpp synthase</fullName>
    </submittedName>
</protein>
<evidence type="ECO:0000259" key="1">
    <source>
        <dbReference type="SMART" id="SM00954"/>
    </source>
</evidence>
<dbReference type="InterPro" id="IPR007362">
    <property type="entry name" value="DUF429"/>
</dbReference>
<dbReference type="Pfam" id="PF04607">
    <property type="entry name" value="RelA_SpoT"/>
    <property type="match status" value="1"/>
</dbReference>
<comment type="caution">
    <text evidence="2">The sequence shown here is derived from an EMBL/GenBank/DDBJ whole genome shotgun (WGS) entry which is preliminary data.</text>
</comment>
<name>A0ABN2RVS3_9ACTN</name>
<dbReference type="Pfam" id="PF04250">
    <property type="entry name" value="DUF429"/>
    <property type="match status" value="1"/>
</dbReference>
<dbReference type="CDD" id="cd05399">
    <property type="entry name" value="NT_Rel-Spo_like"/>
    <property type="match status" value="1"/>
</dbReference>
<sequence>MYFVGVDLAWGERRPTGLAVLDDAGRLVHVSAATSDDDIVAALGPYVDDDCLVAIDAPLIVNNASGNRPAEAQLNADFARFDAGAHPSNTGKPEFREQPRGARIAARLGLDMNPRSGRARRAIEVYPHPATVALFRLGRTLKYKNKPGRDLAQLRAELMVLLDLLESRVTADPPLVVESPGEERPGSWQALRSAVESAQRKSELRVVEDQVDAVVCAYVALFATRSPERTTTYGDFETGYIVTPTLPADLTPTPRPRRATAITDPDAAVREYARKQPQRARATDQFVQLVTAILDDAGINYLTVTGRAKSVSSFATKAARAVDGRRVFLDPLQDITDQIGIRVITYVHSDVQAVVDLLSDQVIVHDDRDMGRETADEGRFGYASRHLLVSLDPARETPDAYDLLPDRQAQVQIRTVLQHAWAEFEHDIRYKGTIPSEHVPEFDRRFTLAAGLLELADREFSAIRDRLREGMTGTQLEPMDDDPRISPRELAAFLAGQYADAGWSRIEHYAWISTLVLELGIASLVELATCLRSVDEETLAARMEYRYPPGAVRRLDDALLWAYGDTYVDLGGNAHRHQALRERLAKMRGA</sequence>
<dbReference type="Gene3D" id="1.10.287.860">
    <property type="entry name" value="Nucleotidyltransferase"/>
    <property type="match status" value="1"/>
</dbReference>
<dbReference type="InterPro" id="IPR043519">
    <property type="entry name" value="NT_sf"/>
</dbReference>
<dbReference type="PANTHER" id="PTHR41773:SF1">
    <property type="entry name" value="RELA_SPOT DOMAIN-CONTAINING PROTEIN"/>
    <property type="match status" value="1"/>
</dbReference>
<proteinExistence type="predicted"/>
<dbReference type="EMBL" id="BAAAPB010000005">
    <property type="protein sequence ID" value="GAA1975745.1"/>
    <property type="molecule type" value="Genomic_DNA"/>
</dbReference>
<dbReference type="PANTHER" id="PTHR41773">
    <property type="entry name" value="GTP PYROPHOSPHATASE-RELATED"/>
    <property type="match status" value="1"/>
</dbReference>
<dbReference type="InterPro" id="IPR007685">
    <property type="entry name" value="RelA_SpoT"/>
</dbReference>
<evidence type="ECO:0000313" key="3">
    <source>
        <dbReference type="Proteomes" id="UP001500571"/>
    </source>
</evidence>
<organism evidence="2 3">
    <name type="scientific">Nocardioides panacihumi</name>
    <dbReference type="NCBI Taxonomy" id="400774"/>
    <lineage>
        <taxon>Bacteria</taxon>
        <taxon>Bacillati</taxon>
        <taxon>Actinomycetota</taxon>
        <taxon>Actinomycetes</taxon>
        <taxon>Propionibacteriales</taxon>
        <taxon>Nocardioidaceae</taxon>
        <taxon>Nocardioides</taxon>
    </lineage>
</organism>
<dbReference type="RefSeq" id="WP_344048178.1">
    <property type="nucleotide sequence ID" value="NZ_BAAAPB010000005.1"/>
</dbReference>
<accession>A0ABN2RVS3</accession>
<dbReference type="SUPFAM" id="SSF81301">
    <property type="entry name" value="Nucleotidyltransferase"/>
    <property type="match status" value="1"/>
</dbReference>
<reference evidence="2 3" key="1">
    <citation type="journal article" date="2019" name="Int. J. Syst. Evol. Microbiol.">
        <title>The Global Catalogue of Microorganisms (GCM) 10K type strain sequencing project: providing services to taxonomists for standard genome sequencing and annotation.</title>
        <authorList>
            <consortium name="The Broad Institute Genomics Platform"/>
            <consortium name="The Broad Institute Genome Sequencing Center for Infectious Disease"/>
            <person name="Wu L."/>
            <person name="Ma J."/>
        </authorList>
    </citation>
    <scope>NUCLEOTIDE SEQUENCE [LARGE SCALE GENOMIC DNA]</scope>
    <source>
        <strain evidence="2 3">JCM 15309</strain>
    </source>
</reference>
<feature type="domain" description="RelA/SpoT" evidence="1">
    <location>
        <begin position="306"/>
        <end position="436"/>
    </location>
</feature>
<evidence type="ECO:0000313" key="2">
    <source>
        <dbReference type="EMBL" id="GAA1975745.1"/>
    </source>
</evidence>
<dbReference type="SMART" id="SM00954">
    <property type="entry name" value="RelA_SpoT"/>
    <property type="match status" value="1"/>
</dbReference>
<dbReference type="Gene3D" id="3.30.460.10">
    <property type="entry name" value="Beta Polymerase, domain 2"/>
    <property type="match status" value="1"/>
</dbReference>
<keyword evidence="3" id="KW-1185">Reference proteome</keyword>
<gene>
    <name evidence="2" type="primary">relZ</name>
    <name evidence="2" type="ORF">GCM10009798_41270</name>
</gene>
<dbReference type="Proteomes" id="UP001500571">
    <property type="component" value="Unassembled WGS sequence"/>
</dbReference>